<proteinExistence type="predicted"/>
<dbReference type="EMBL" id="AQFM01000036">
    <property type="protein sequence ID" value="EOR08226.1"/>
    <property type="molecule type" value="Genomic_DNA"/>
</dbReference>
<accession>R9B762</accession>
<gene>
    <name evidence="1" type="ORF">I593_01581</name>
</gene>
<organism evidence="1 2">
    <name type="scientific">Acinetobacter tandoii DSM 14970 = CIP 107469</name>
    <dbReference type="NCBI Taxonomy" id="1120927"/>
    <lineage>
        <taxon>Bacteria</taxon>
        <taxon>Pseudomonadati</taxon>
        <taxon>Pseudomonadota</taxon>
        <taxon>Gammaproteobacteria</taxon>
        <taxon>Moraxellales</taxon>
        <taxon>Moraxellaceae</taxon>
        <taxon>Acinetobacter</taxon>
    </lineage>
</organism>
<evidence type="ECO:0000313" key="2">
    <source>
        <dbReference type="Proteomes" id="UP000016201"/>
    </source>
</evidence>
<sequence length="66" mass="7429">MLVKINSDLFVLASDVVQVKKITKPNSSDYGKWVALVKHEFGTSAHEIPESEVNILVSDINRFLEK</sequence>
<dbReference type="PATRIC" id="fig|1120927.3.peg.1532"/>
<dbReference type="RefSeq" id="WP_016166666.1">
    <property type="nucleotide sequence ID" value="NZ_JHZG01000011.1"/>
</dbReference>
<dbReference type="Proteomes" id="UP000016201">
    <property type="component" value="Unassembled WGS sequence"/>
</dbReference>
<comment type="caution">
    <text evidence="1">The sequence shown here is derived from an EMBL/GenBank/DDBJ whole genome shotgun (WGS) entry which is preliminary data.</text>
</comment>
<name>R9B762_9GAMM</name>
<dbReference type="AlphaFoldDB" id="R9B762"/>
<keyword evidence="2" id="KW-1185">Reference proteome</keyword>
<reference evidence="1 2" key="1">
    <citation type="submission" date="2013-03" db="EMBL/GenBank/DDBJ databases">
        <title>The Genome Sequence of Acinetobacter tandoii CIP 107469.</title>
        <authorList>
            <consortium name="The Broad Institute Genome Sequencing Platform"/>
            <consortium name="The Broad Institute Genome Sequencing Center for Infectious Disease"/>
            <person name="Cerqueira G."/>
            <person name="Feldgarden M."/>
            <person name="Courvalin P."/>
            <person name="Perichon B."/>
            <person name="Grillot-Courvalin C."/>
            <person name="Clermont D."/>
            <person name="Rocha E."/>
            <person name="Yoon E.-J."/>
            <person name="Nemec A."/>
            <person name="Walker B."/>
            <person name="Young S.K."/>
            <person name="Zeng Q."/>
            <person name="Gargeya S."/>
            <person name="Fitzgerald M."/>
            <person name="Haas B."/>
            <person name="Abouelleil A."/>
            <person name="Alvarado L."/>
            <person name="Arachchi H.M."/>
            <person name="Berlin A.M."/>
            <person name="Chapman S.B."/>
            <person name="Dewar J."/>
            <person name="Goldberg J."/>
            <person name="Griggs A."/>
            <person name="Gujja S."/>
            <person name="Hansen M."/>
            <person name="Howarth C."/>
            <person name="Imamovic A."/>
            <person name="Larimer J."/>
            <person name="McCowan C."/>
            <person name="Murphy C."/>
            <person name="Neiman D."/>
            <person name="Pearson M."/>
            <person name="Priest M."/>
            <person name="Roberts A."/>
            <person name="Saif S."/>
            <person name="Shea T."/>
            <person name="Sisk P."/>
            <person name="Sykes S."/>
            <person name="Wortman J."/>
            <person name="Nusbaum C."/>
            <person name="Birren B."/>
        </authorList>
    </citation>
    <scope>NUCLEOTIDE SEQUENCE [LARGE SCALE GENOMIC DNA]</scope>
    <source>
        <strain evidence="1 2">CIP 107469</strain>
    </source>
</reference>
<evidence type="ECO:0000313" key="1">
    <source>
        <dbReference type="EMBL" id="EOR08226.1"/>
    </source>
</evidence>
<protein>
    <submittedName>
        <fullName evidence="1">Uncharacterized protein</fullName>
    </submittedName>
</protein>